<accession>A0A9D9D6R4</accession>
<feature type="transmembrane region" description="Helical" evidence="10">
    <location>
        <begin position="164"/>
        <end position="185"/>
    </location>
</feature>
<keyword evidence="7 10" id="KW-0472">Membrane</keyword>
<dbReference type="GO" id="GO:0008654">
    <property type="term" value="P:phospholipid biosynthetic process"/>
    <property type="evidence" value="ECO:0007669"/>
    <property type="project" value="UniProtKB-UniRule"/>
</dbReference>
<dbReference type="EMBL" id="JADING010000002">
    <property type="protein sequence ID" value="MBO8413863.1"/>
    <property type="molecule type" value="Genomic_DNA"/>
</dbReference>
<gene>
    <name evidence="10" type="primary">plsY</name>
    <name evidence="11" type="ORF">IAC78_00055</name>
</gene>
<evidence type="ECO:0000256" key="4">
    <source>
        <dbReference type="ARBA" id="ARBA00022692"/>
    </source>
</evidence>
<reference evidence="11" key="1">
    <citation type="submission" date="2020-10" db="EMBL/GenBank/DDBJ databases">
        <authorList>
            <person name="Gilroy R."/>
        </authorList>
    </citation>
    <scope>NUCLEOTIDE SEQUENCE</scope>
    <source>
        <strain evidence="11">1748</strain>
    </source>
</reference>
<dbReference type="AlphaFoldDB" id="A0A9D9D6R4"/>
<comment type="caution">
    <text evidence="11">The sequence shown here is derived from an EMBL/GenBank/DDBJ whole genome shotgun (WGS) entry which is preliminary data.</text>
</comment>
<keyword evidence="4 10" id="KW-0812">Transmembrane</keyword>
<keyword evidence="1 10" id="KW-1003">Cell membrane</keyword>
<proteinExistence type="inferred from homology"/>
<keyword evidence="6 10" id="KW-0443">Lipid metabolism</keyword>
<comment type="function">
    <text evidence="10">Catalyzes the transfer of an acyl group from acyl-phosphate (acyl-PO(4)) to glycerol-3-phosphate (G3P) to form lysophosphatidic acid (LPA). This enzyme utilizes acyl-phosphate as fatty acyl donor, but not acyl-CoA or acyl-ACP.</text>
</comment>
<dbReference type="GO" id="GO:0005886">
    <property type="term" value="C:plasma membrane"/>
    <property type="evidence" value="ECO:0007669"/>
    <property type="project" value="UniProtKB-SubCell"/>
</dbReference>
<evidence type="ECO:0000256" key="1">
    <source>
        <dbReference type="ARBA" id="ARBA00022475"/>
    </source>
</evidence>
<dbReference type="Proteomes" id="UP000823629">
    <property type="component" value="Unassembled WGS sequence"/>
</dbReference>
<evidence type="ECO:0000256" key="8">
    <source>
        <dbReference type="ARBA" id="ARBA00023209"/>
    </source>
</evidence>
<dbReference type="GO" id="GO:0043772">
    <property type="term" value="F:acyl-phosphate glycerol-3-phosphate acyltransferase activity"/>
    <property type="evidence" value="ECO:0007669"/>
    <property type="project" value="UniProtKB-UniRule"/>
</dbReference>
<keyword evidence="3 10" id="KW-0808">Transferase</keyword>
<keyword evidence="8 10" id="KW-0594">Phospholipid biosynthesis</keyword>
<reference evidence="11" key="2">
    <citation type="journal article" date="2021" name="PeerJ">
        <title>Extensive microbial diversity within the chicken gut microbiome revealed by metagenomics and culture.</title>
        <authorList>
            <person name="Gilroy R."/>
            <person name="Ravi A."/>
            <person name="Getino M."/>
            <person name="Pursley I."/>
            <person name="Horton D.L."/>
            <person name="Alikhan N.F."/>
            <person name="Baker D."/>
            <person name="Gharbi K."/>
            <person name="Hall N."/>
            <person name="Watson M."/>
            <person name="Adriaenssens E.M."/>
            <person name="Foster-Nyarko E."/>
            <person name="Jarju S."/>
            <person name="Secka A."/>
            <person name="Antonio M."/>
            <person name="Oren A."/>
            <person name="Chaudhuri R.R."/>
            <person name="La Ragione R."/>
            <person name="Hildebrand F."/>
            <person name="Pallen M.J."/>
        </authorList>
    </citation>
    <scope>NUCLEOTIDE SEQUENCE</scope>
    <source>
        <strain evidence="11">1748</strain>
    </source>
</reference>
<feature type="transmembrane region" description="Helical" evidence="10">
    <location>
        <begin position="7"/>
        <end position="28"/>
    </location>
</feature>
<dbReference type="HAMAP" id="MF_01043">
    <property type="entry name" value="PlsY"/>
    <property type="match status" value="1"/>
</dbReference>
<dbReference type="Pfam" id="PF02660">
    <property type="entry name" value="G3P_acyltransf"/>
    <property type="match status" value="1"/>
</dbReference>
<dbReference type="InterPro" id="IPR003811">
    <property type="entry name" value="G3P_acylTferase_PlsY"/>
</dbReference>
<evidence type="ECO:0000313" key="11">
    <source>
        <dbReference type="EMBL" id="MBO8413863.1"/>
    </source>
</evidence>
<feature type="transmembrane region" description="Helical" evidence="10">
    <location>
        <begin position="133"/>
        <end position="157"/>
    </location>
</feature>
<evidence type="ECO:0000256" key="5">
    <source>
        <dbReference type="ARBA" id="ARBA00022989"/>
    </source>
</evidence>
<dbReference type="SMART" id="SM01207">
    <property type="entry name" value="G3P_acyltransf"/>
    <property type="match status" value="1"/>
</dbReference>
<sequence>MDVFYLILLYIAVILTSYCIGSLNWGYIISKYIYHIDIFKVGSGNAGGTNVGRACGKKAAYAVILLDVLKTVAAVWGWFFIVQATQIKDFIFIDINPDYPISTLYYLAGLGVALGHTYPFLTHFRGGKCVACYGGFCLCTNWMLAVIGVIAFLGIYFWKKRVSLSSVLAVILVLLISLTFGILNIYFDTSWAFYFNSSFKMDPSLIHTAFIFVFTAAVIYLHKANIKRLKRHEEPETHFVHKGEKPVADYEEKK</sequence>
<organism evidence="11 12">
    <name type="scientific">Candidatus Scatoplasma merdavium</name>
    <dbReference type="NCBI Taxonomy" id="2840932"/>
    <lineage>
        <taxon>Bacteria</taxon>
        <taxon>Bacillati</taxon>
        <taxon>Bacillota</taxon>
        <taxon>Bacilli</taxon>
        <taxon>Bacillales</taxon>
        <taxon>Candidatus Scatoplasma</taxon>
    </lineage>
</organism>
<dbReference type="PANTHER" id="PTHR30309:SF0">
    <property type="entry name" value="GLYCEROL-3-PHOSPHATE ACYLTRANSFERASE-RELATED"/>
    <property type="match status" value="1"/>
</dbReference>
<name>A0A9D9D6R4_9BACL</name>
<comment type="subunit">
    <text evidence="10">Probably interacts with PlsX.</text>
</comment>
<keyword evidence="9 10" id="KW-1208">Phospholipid metabolism</keyword>
<evidence type="ECO:0000256" key="3">
    <source>
        <dbReference type="ARBA" id="ARBA00022679"/>
    </source>
</evidence>
<comment type="subcellular location">
    <subcellularLocation>
        <location evidence="10">Cell membrane</location>
        <topology evidence="10">Multi-pass membrane protein</topology>
    </subcellularLocation>
</comment>
<protein>
    <recommendedName>
        <fullName evidence="10">Glycerol-3-phosphate acyltransferase</fullName>
    </recommendedName>
    <alternativeName>
        <fullName evidence="10">Acyl-PO4 G3P acyltransferase</fullName>
    </alternativeName>
    <alternativeName>
        <fullName evidence="10">Acyl-phosphate--glycerol-3-phosphate acyltransferase</fullName>
    </alternativeName>
    <alternativeName>
        <fullName evidence="10">G3P acyltransferase</fullName>
        <shortName evidence="10">GPAT</shortName>
        <ecNumber evidence="10">2.3.1.275</ecNumber>
    </alternativeName>
    <alternativeName>
        <fullName evidence="10">Lysophosphatidic acid synthase</fullName>
        <shortName evidence="10">LPA synthase</shortName>
    </alternativeName>
</protein>
<comment type="similarity">
    <text evidence="10">Belongs to the PlsY family.</text>
</comment>
<evidence type="ECO:0000256" key="2">
    <source>
        <dbReference type="ARBA" id="ARBA00022516"/>
    </source>
</evidence>
<comment type="catalytic activity">
    <reaction evidence="10">
        <text>an acyl phosphate + sn-glycerol 3-phosphate = a 1-acyl-sn-glycero-3-phosphate + phosphate</text>
        <dbReference type="Rhea" id="RHEA:34075"/>
        <dbReference type="ChEBI" id="CHEBI:43474"/>
        <dbReference type="ChEBI" id="CHEBI:57597"/>
        <dbReference type="ChEBI" id="CHEBI:57970"/>
        <dbReference type="ChEBI" id="CHEBI:59918"/>
        <dbReference type="EC" id="2.3.1.275"/>
    </reaction>
</comment>
<feature type="transmembrane region" description="Helical" evidence="10">
    <location>
        <begin position="103"/>
        <end position="121"/>
    </location>
</feature>
<keyword evidence="5 10" id="KW-1133">Transmembrane helix</keyword>
<dbReference type="EC" id="2.3.1.275" evidence="10"/>
<keyword evidence="2 10" id="KW-0444">Lipid biosynthesis</keyword>
<comment type="pathway">
    <text evidence="10">Lipid metabolism; phospholipid metabolism.</text>
</comment>
<feature type="transmembrane region" description="Helical" evidence="10">
    <location>
        <begin position="59"/>
        <end position="82"/>
    </location>
</feature>
<evidence type="ECO:0000256" key="9">
    <source>
        <dbReference type="ARBA" id="ARBA00023264"/>
    </source>
</evidence>
<keyword evidence="11" id="KW-0012">Acyltransferase</keyword>
<feature type="transmembrane region" description="Helical" evidence="10">
    <location>
        <begin position="205"/>
        <end position="222"/>
    </location>
</feature>
<evidence type="ECO:0000256" key="10">
    <source>
        <dbReference type="HAMAP-Rule" id="MF_01043"/>
    </source>
</evidence>
<evidence type="ECO:0000313" key="12">
    <source>
        <dbReference type="Proteomes" id="UP000823629"/>
    </source>
</evidence>
<evidence type="ECO:0000256" key="6">
    <source>
        <dbReference type="ARBA" id="ARBA00023098"/>
    </source>
</evidence>
<evidence type="ECO:0000256" key="7">
    <source>
        <dbReference type="ARBA" id="ARBA00023136"/>
    </source>
</evidence>
<dbReference type="PANTHER" id="PTHR30309">
    <property type="entry name" value="INNER MEMBRANE PROTEIN YGIH"/>
    <property type="match status" value="1"/>
</dbReference>